<dbReference type="CDD" id="cd14010">
    <property type="entry name" value="STKc_ULK4"/>
    <property type="match status" value="1"/>
</dbReference>
<accession>A0AAQ4PRZ1</accession>
<dbReference type="Pfam" id="PF23606">
    <property type="entry name" value="HEAT_ULK4"/>
    <property type="match status" value="1"/>
</dbReference>
<reference evidence="3" key="2">
    <citation type="submission" date="2025-08" db="UniProtKB">
        <authorList>
            <consortium name="Ensembl"/>
        </authorList>
    </citation>
    <scope>IDENTIFICATION</scope>
</reference>
<sequence length="1396" mass="154795">MENFILYEELGTGTSSVVYKGRRKGYLNYVAIICADKAKRPEITNHVRLSHDLDHPNIVCFYEWYETSNHLWLVVELCTGGSLESIIGQDGCLSEDVVRSFGWDLVQGLKYIHRLGIIFSDLTPAKILLDGSGTLKFGNFGLSKADGEKQEDFFSLMGTSDEAGEEDRKGNFYNTRKRLNGLPIYRAPEVLQGSETNMSSDLWALGCTLYYMFAGKPPFYSESYTEITEMILHQEPPPPRQTVPSASPPSVDFLNLLKGLLNKNPDKRMNWDELCEHPFWTPILMEEKGEEEEEEEGEEEEEEEEEGEGRDQEEIHSCAGVIKAKLRYTRIPDLFPPGHADKLSNSQPPSRISEKEINLKKLISSQTTIASIYGPSDRKNDCQQALRHNTCGGSRNIQGLDREMELEKEKGGGGVAKTEDDSKITGAKQMCHTLPPNKSLMLDNVSELKPKSGVDEDNSESIFLIRSCSISDSPNQTHAPQAATGTDFTSSMKALLHTDSDLTVTQIMDNPKILKSPPVRFDTKTLCVPAYSVEKLQSLSDEEWTVFLYQLCSSLEQSASTAPPPLPPPPPPHSTTNRSRLNLLCYLCCVVGHKVIANRLMNSPLLPVLTQQLRQSSNWDVRSKVLRTIGLLAVHCTDLKEDSPVSETVSALTDLLRENLRNSKIKQFLLPPLGEILHLIASQEKKRASPEGLWLVPAAAYAGLMRSLREGDDPIVHHMAAKAIENISTVVSDPSHHLVTTEIGSALWYLFTHSTVEAVRVTAISALSRLAQSAPAVIDTCGPAAILEGVGEAGARVQQHLLTAAAAALLTSSIHTHRVAQSKDLVLKVLSCLESPSTVTRAKAFLLLLLLIQDNTNTLLFCCQQRLIMHLERDLRKAAPLRENPGQIGYLSQCLDLLIVHLSGTALLILEDVLCALRGVTGRKHPSAAQSRELKHTLPRMSVVLYLISSQVFRCKIVSEEFIAKIGFLLNYITSIESNETNLTRALGAAVCEELIKTSLSIVEVLSQHHTLITPHHSAFVDDILPPLTTLAFSKNVEWSVFVLRVLSELSLVLLLKESNETEEDEQTEGTKERREEGGRREEGRDAGSSCNQIVSLISKYLLPRYESLLRAVEPTPLYALRLLLSMTEHSAQICRLIKHSGILPTVFQLIMAHSSSVTSGVVQNAIALLCNLCGDTVLDLETQYQQGLTEVVVITLSEAALVYMDGEGHAGRKVSHPVLQALLELLHTILKQTSAVIRCALQRRSCPAVETEAAEKLLLENRPLSQLSTHLIHMLSTEHQEVWEESIQCLSLLVQLYGGEGYDCLSPSCLQSFSHVLHTHMHMETPRIQRTTLRIIKRLVQTTERSDWSDCPEAAELIVLLQDITTSNRCPVDVTPLAAEILQEISGHQNISVKD</sequence>
<dbReference type="PANTHER" id="PTHR46240">
    <property type="entry name" value="SER/THR PROTEIN KINASE ULK4"/>
    <property type="match status" value="1"/>
</dbReference>
<dbReference type="GO" id="GO:0004672">
    <property type="term" value="F:protein kinase activity"/>
    <property type="evidence" value="ECO:0007669"/>
    <property type="project" value="InterPro"/>
</dbReference>
<dbReference type="InterPro" id="IPR000719">
    <property type="entry name" value="Prot_kinase_dom"/>
</dbReference>
<dbReference type="GeneTree" id="ENSGT00940000156541"/>
<feature type="region of interest" description="Disordered" evidence="1">
    <location>
        <begin position="1062"/>
        <end position="1087"/>
    </location>
</feature>
<dbReference type="InterPro" id="IPR011989">
    <property type="entry name" value="ARM-like"/>
</dbReference>
<dbReference type="Gene3D" id="1.25.10.10">
    <property type="entry name" value="Leucine-rich Repeat Variant"/>
    <property type="match status" value="2"/>
</dbReference>
<reference evidence="3 4" key="1">
    <citation type="journal article" date="2021" name="G3 (Bethesda)">
        <title>Improved contiguity of the threespine stickleback genome using long-read sequencing.</title>
        <authorList>
            <person name="Nath S."/>
            <person name="Shaw D.E."/>
            <person name="White M.A."/>
        </authorList>
    </citation>
    <scope>NUCLEOTIDE SEQUENCE [LARGE SCALE GENOMIC DNA]</scope>
    <source>
        <strain evidence="3 4">Lake Benthic</strain>
    </source>
</reference>
<evidence type="ECO:0000313" key="4">
    <source>
        <dbReference type="Proteomes" id="UP000007635"/>
    </source>
</evidence>
<evidence type="ECO:0000313" key="3">
    <source>
        <dbReference type="Ensembl" id="ENSGACP00000041502.1"/>
    </source>
</evidence>
<protein>
    <recommendedName>
        <fullName evidence="2">Protein kinase domain-containing protein</fullName>
    </recommendedName>
</protein>
<dbReference type="SUPFAM" id="SSF48371">
    <property type="entry name" value="ARM repeat"/>
    <property type="match status" value="1"/>
</dbReference>
<proteinExistence type="predicted"/>
<reference evidence="3" key="3">
    <citation type="submission" date="2025-09" db="UniProtKB">
        <authorList>
            <consortium name="Ensembl"/>
        </authorList>
    </citation>
    <scope>IDENTIFICATION</scope>
</reference>
<evidence type="ECO:0000259" key="2">
    <source>
        <dbReference type="PROSITE" id="PS50011"/>
    </source>
</evidence>
<dbReference type="PANTHER" id="PTHR46240:SF1">
    <property type="entry name" value="SERINE_THREONINE-PROTEIN KINASE ULK4"/>
    <property type="match status" value="1"/>
</dbReference>
<dbReference type="InterPro" id="IPR056981">
    <property type="entry name" value="HEAT_ULK4_RUNKEL"/>
</dbReference>
<feature type="compositionally biased region" description="Acidic residues" evidence="1">
    <location>
        <begin position="288"/>
        <end position="308"/>
    </location>
</feature>
<organism evidence="3 4">
    <name type="scientific">Gasterosteus aculeatus aculeatus</name>
    <name type="common">three-spined stickleback</name>
    <dbReference type="NCBI Taxonomy" id="481459"/>
    <lineage>
        <taxon>Eukaryota</taxon>
        <taxon>Metazoa</taxon>
        <taxon>Chordata</taxon>
        <taxon>Craniata</taxon>
        <taxon>Vertebrata</taxon>
        <taxon>Euteleostomi</taxon>
        <taxon>Actinopterygii</taxon>
        <taxon>Neopterygii</taxon>
        <taxon>Teleostei</taxon>
        <taxon>Neoteleostei</taxon>
        <taxon>Acanthomorphata</taxon>
        <taxon>Eupercaria</taxon>
        <taxon>Perciformes</taxon>
        <taxon>Cottioidei</taxon>
        <taxon>Gasterosteales</taxon>
        <taxon>Gasterosteidae</taxon>
        <taxon>Gasterosteus</taxon>
    </lineage>
</organism>
<dbReference type="Gene3D" id="1.10.510.10">
    <property type="entry name" value="Transferase(Phosphotransferase) domain 1"/>
    <property type="match status" value="1"/>
</dbReference>
<feature type="domain" description="Protein kinase" evidence="2">
    <location>
        <begin position="4"/>
        <end position="280"/>
    </location>
</feature>
<feature type="compositionally biased region" description="Basic and acidic residues" evidence="1">
    <location>
        <begin position="1069"/>
        <end position="1086"/>
    </location>
</feature>
<dbReference type="SUPFAM" id="SSF56112">
    <property type="entry name" value="Protein kinase-like (PK-like)"/>
    <property type="match status" value="1"/>
</dbReference>
<dbReference type="Ensembl" id="ENSGACT00000056232.1">
    <property type="protein sequence ID" value="ENSGACP00000041502.1"/>
    <property type="gene ID" value="ENSGACG00000006021.2"/>
</dbReference>
<dbReference type="InterPro" id="IPR045906">
    <property type="entry name" value="ULK4"/>
</dbReference>
<dbReference type="Pfam" id="PF00069">
    <property type="entry name" value="Pkinase"/>
    <property type="match status" value="1"/>
</dbReference>
<evidence type="ECO:0000256" key="1">
    <source>
        <dbReference type="SAM" id="MobiDB-lite"/>
    </source>
</evidence>
<dbReference type="GO" id="GO:0005524">
    <property type="term" value="F:ATP binding"/>
    <property type="evidence" value="ECO:0007669"/>
    <property type="project" value="InterPro"/>
</dbReference>
<dbReference type="InterPro" id="IPR016024">
    <property type="entry name" value="ARM-type_fold"/>
</dbReference>
<dbReference type="PROSITE" id="PS50011">
    <property type="entry name" value="PROTEIN_KINASE_DOM"/>
    <property type="match status" value="1"/>
</dbReference>
<name>A0AAQ4PRZ1_GASAC</name>
<dbReference type="Proteomes" id="UP000007635">
    <property type="component" value="Chromosome XX"/>
</dbReference>
<dbReference type="InterPro" id="IPR011009">
    <property type="entry name" value="Kinase-like_dom_sf"/>
</dbReference>
<keyword evidence="4" id="KW-1185">Reference proteome</keyword>
<feature type="region of interest" description="Disordered" evidence="1">
    <location>
        <begin position="282"/>
        <end position="315"/>
    </location>
</feature>